<dbReference type="KEGG" id="eus:EUTSA_v10024004mg"/>
<sequence>MTSTKQSSSSLLPFELVEEILYKIPIESLVRFKSVCKEWYGLLSEKIFIYKHLDISNSKERFIFPDIDNIQLFDLETEALVRLPIPNEFHSRVYSKTIHCDGLLLFRTYGDTRGELAVWNPFLRRVKWIKQPLKSYPEVYGFGYDNVSRDNYKILRMCKERRRKFSTEIEIYEFKSKLWRSVDAALECNELLKPVSIYGNMYWIAQKDLKVNLGIEVFIQSFDFSTETFKPIHTECFRVSSDDEVVLSGFRRERLSLLHHNHVKIDFWVTNKVTDGTVSWSKYFSVSRLVPKLHTTFHCSFLSNKFKLWGKEDGPGINSIYVYVNVYKMGEGNINKQFEMRRRVIWYDLFRCDCHVYVPSLVPVPE</sequence>
<dbReference type="CDD" id="cd22157">
    <property type="entry name" value="F-box_AtFBW1-like"/>
    <property type="match status" value="1"/>
</dbReference>
<keyword evidence="3" id="KW-1185">Reference proteome</keyword>
<dbReference type="AlphaFoldDB" id="V4KHX4"/>
<proteinExistence type="predicted"/>
<evidence type="ECO:0000259" key="1">
    <source>
        <dbReference type="PROSITE" id="PS50181"/>
    </source>
</evidence>
<dbReference type="InterPro" id="IPR036047">
    <property type="entry name" value="F-box-like_dom_sf"/>
</dbReference>
<dbReference type="Pfam" id="PF07734">
    <property type="entry name" value="FBA_1"/>
    <property type="match status" value="1"/>
</dbReference>
<gene>
    <name evidence="2" type="ORF">EUTSA_v10024004mg</name>
</gene>
<dbReference type="InterPro" id="IPR001810">
    <property type="entry name" value="F-box_dom"/>
</dbReference>
<dbReference type="SUPFAM" id="SSF81383">
    <property type="entry name" value="F-box domain"/>
    <property type="match status" value="1"/>
</dbReference>
<dbReference type="Gramene" id="ESQ29462">
    <property type="protein sequence ID" value="ESQ29462"/>
    <property type="gene ID" value="EUTSA_v10024004mg"/>
</dbReference>
<name>V4KHX4_EUTSA</name>
<dbReference type="SUPFAM" id="SSF50965">
    <property type="entry name" value="Galactose oxidase, central domain"/>
    <property type="match status" value="1"/>
</dbReference>
<accession>V4KHX4</accession>
<evidence type="ECO:0000313" key="2">
    <source>
        <dbReference type="EMBL" id="ESQ29462.1"/>
    </source>
</evidence>
<dbReference type="PANTHER" id="PTHR31672">
    <property type="entry name" value="BNACNNG10540D PROTEIN"/>
    <property type="match status" value="1"/>
</dbReference>
<reference evidence="2 3" key="1">
    <citation type="journal article" date="2013" name="Front. Plant Sci.">
        <title>The Reference Genome of the Halophytic Plant Eutrema salsugineum.</title>
        <authorList>
            <person name="Yang R."/>
            <person name="Jarvis D.E."/>
            <person name="Chen H."/>
            <person name="Beilstein M.A."/>
            <person name="Grimwood J."/>
            <person name="Jenkins J."/>
            <person name="Shu S."/>
            <person name="Prochnik S."/>
            <person name="Xin M."/>
            <person name="Ma C."/>
            <person name="Schmutz J."/>
            <person name="Wing R.A."/>
            <person name="Mitchell-Olds T."/>
            <person name="Schumaker K.S."/>
            <person name="Wang X."/>
        </authorList>
    </citation>
    <scope>NUCLEOTIDE SEQUENCE [LARGE SCALE GENOMIC DNA]</scope>
</reference>
<dbReference type="OrthoDB" id="1029033at2759"/>
<protein>
    <recommendedName>
        <fullName evidence="1">F-box domain-containing protein</fullName>
    </recommendedName>
</protein>
<dbReference type="InterPro" id="IPR011043">
    <property type="entry name" value="Gal_Oxase/kelch_b-propeller"/>
</dbReference>
<dbReference type="Pfam" id="PF00646">
    <property type="entry name" value="F-box"/>
    <property type="match status" value="1"/>
</dbReference>
<dbReference type="NCBIfam" id="TIGR01640">
    <property type="entry name" value="F_box_assoc_1"/>
    <property type="match status" value="1"/>
</dbReference>
<dbReference type="SMART" id="SM00256">
    <property type="entry name" value="FBOX"/>
    <property type="match status" value="1"/>
</dbReference>
<dbReference type="InterPro" id="IPR050796">
    <property type="entry name" value="SCF_F-box_component"/>
</dbReference>
<dbReference type="PANTHER" id="PTHR31672:SF13">
    <property type="entry name" value="F-BOX PROTEIN CPR30-LIKE"/>
    <property type="match status" value="1"/>
</dbReference>
<feature type="domain" description="F-box" evidence="1">
    <location>
        <begin position="6"/>
        <end position="53"/>
    </location>
</feature>
<dbReference type="STRING" id="72664.V4KHX4"/>
<dbReference type="InterPro" id="IPR006527">
    <property type="entry name" value="F-box-assoc_dom_typ1"/>
</dbReference>
<dbReference type="EMBL" id="KI517881">
    <property type="protein sequence ID" value="ESQ29462.1"/>
    <property type="molecule type" value="Genomic_DNA"/>
</dbReference>
<dbReference type="Proteomes" id="UP000030689">
    <property type="component" value="Unassembled WGS sequence"/>
</dbReference>
<dbReference type="InterPro" id="IPR017451">
    <property type="entry name" value="F-box-assoc_interact_dom"/>
</dbReference>
<evidence type="ECO:0000313" key="3">
    <source>
        <dbReference type="Proteomes" id="UP000030689"/>
    </source>
</evidence>
<dbReference type="eggNOG" id="ENOG502R1IB">
    <property type="taxonomic scope" value="Eukaryota"/>
</dbReference>
<dbReference type="Gene3D" id="1.20.1280.50">
    <property type="match status" value="1"/>
</dbReference>
<dbReference type="OMA" id="LEWSTID"/>
<dbReference type="PROSITE" id="PS50181">
    <property type="entry name" value="FBOX"/>
    <property type="match status" value="1"/>
</dbReference>
<organism evidence="2 3">
    <name type="scientific">Eutrema salsugineum</name>
    <name type="common">Saltwater cress</name>
    <name type="synonym">Sisymbrium salsugineum</name>
    <dbReference type="NCBI Taxonomy" id="72664"/>
    <lineage>
        <taxon>Eukaryota</taxon>
        <taxon>Viridiplantae</taxon>
        <taxon>Streptophyta</taxon>
        <taxon>Embryophyta</taxon>
        <taxon>Tracheophyta</taxon>
        <taxon>Spermatophyta</taxon>
        <taxon>Magnoliopsida</taxon>
        <taxon>eudicotyledons</taxon>
        <taxon>Gunneridae</taxon>
        <taxon>Pentapetalae</taxon>
        <taxon>rosids</taxon>
        <taxon>malvids</taxon>
        <taxon>Brassicales</taxon>
        <taxon>Brassicaceae</taxon>
        <taxon>Eutremeae</taxon>
        <taxon>Eutrema</taxon>
    </lineage>
</organism>